<dbReference type="Gene3D" id="1.20.1250.20">
    <property type="entry name" value="MFS general substrate transporter like domains"/>
    <property type="match status" value="1"/>
</dbReference>
<evidence type="ECO:0000256" key="1">
    <source>
        <dbReference type="ARBA" id="ARBA00004651"/>
    </source>
</evidence>
<dbReference type="Pfam" id="PF07690">
    <property type="entry name" value="MFS_1"/>
    <property type="match status" value="1"/>
</dbReference>
<dbReference type="InterPro" id="IPR020846">
    <property type="entry name" value="MFS_dom"/>
</dbReference>
<dbReference type="SUPFAM" id="SSF103473">
    <property type="entry name" value="MFS general substrate transporter"/>
    <property type="match status" value="1"/>
</dbReference>
<feature type="domain" description="Major facilitator superfamily (MFS) profile" evidence="7">
    <location>
        <begin position="1"/>
        <end position="376"/>
    </location>
</feature>
<feature type="transmembrane region" description="Helical" evidence="6">
    <location>
        <begin position="76"/>
        <end position="97"/>
    </location>
</feature>
<evidence type="ECO:0000313" key="9">
    <source>
        <dbReference type="Proteomes" id="UP001596158"/>
    </source>
</evidence>
<feature type="transmembrane region" description="Helical" evidence="6">
    <location>
        <begin position="52"/>
        <end position="70"/>
    </location>
</feature>
<evidence type="ECO:0000256" key="5">
    <source>
        <dbReference type="ARBA" id="ARBA00023136"/>
    </source>
</evidence>
<name>A0ABW1RTM1_9LACO</name>
<feature type="transmembrane region" description="Helical" evidence="6">
    <location>
        <begin position="284"/>
        <end position="310"/>
    </location>
</feature>
<organism evidence="8 9">
    <name type="scientific">Weissella sagaensis</name>
    <dbReference type="NCBI Taxonomy" id="2559928"/>
    <lineage>
        <taxon>Bacteria</taxon>
        <taxon>Bacillati</taxon>
        <taxon>Bacillota</taxon>
        <taxon>Bacilli</taxon>
        <taxon>Lactobacillales</taxon>
        <taxon>Lactobacillaceae</taxon>
        <taxon>Weissella</taxon>
    </lineage>
</organism>
<gene>
    <name evidence="8" type="ORF">ACFQGR_05600</name>
</gene>
<evidence type="ECO:0000259" key="7">
    <source>
        <dbReference type="PROSITE" id="PS50850"/>
    </source>
</evidence>
<sequence length="381" mass="41381">MRAPITTMPLMLPQIAESLHVAQSQLGIITTIPLIMFLLISNFATKTMVKFGLNRALMLSLLSIIVGSILRMLVNMPLILLGTALIGIGIAHLNVLMPPFVATYFPNKIGLYTSVYSLAIMVGSAVFSLITAPVVAVSGWQGVMGLLVLVPAITLVLWFWTTKKIVPTANETIPANQTGQPKEHLRVWSNYKAWPFLFVFGVQATVNYTTVAWLPSMMLQHGVPNGVMTIFMSLYSFVGMPLSIILPTVFLTLKAKGTTWVSLGAGMVALLSVVMLFHTQTKSVVFWGIVTILIGASTAFFFLFSLTMFASKTQSPVQTARLSGMAQAGGYFISAFGPILYGHAFDANPAGKIQNIVYLILVLLMIVSAVMIAHTKNVFDE</sequence>
<dbReference type="EMBL" id="JBHSSG010000011">
    <property type="protein sequence ID" value="MFC6178855.1"/>
    <property type="molecule type" value="Genomic_DNA"/>
</dbReference>
<comment type="subcellular location">
    <subcellularLocation>
        <location evidence="1">Cell membrane</location>
        <topology evidence="1">Multi-pass membrane protein</topology>
    </subcellularLocation>
</comment>
<dbReference type="PANTHER" id="PTHR23523">
    <property type="match status" value="1"/>
</dbReference>
<evidence type="ECO:0000256" key="6">
    <source>
        <dbReference type="SAM" id="Phobius"/>
    </source>
</evidence>
<proteinExistence type="predicted"/>
<feature type="transmembrane region" description="Helical" evidence="6">
    <location>
        <begin position="109"/>
        <end position="130"/>
    </location>
</feature>
<dbReference type="PROSITE" id="PS50850">
    <property type="entry name" value="MFS"/>
    <property type="match status" value="1"/>
</dbReference>
<reference evidence="9" key="1">
    <citation type="journal article" date="2019" name="Int. J. Syst. Evol. Microbiol.">
        <title>The Global Catalogue of Microorganisms (GCM) 10K type strain sequencing project: providing services to taxonomists for standard genome sequencing and annotation.</title>
        <authorList>
            <consortium name="The Broad Institute Genomics Platform"/>
            <consortium name="The Broad Institute Genome Sequencing Center for Infectious Disease"/>
            <person name="Wu L."/>
            <person name="Ma J."/>
        </authorList>
    </citation>
    <scope>NUCLEOTIDE SEQUENCE [LARGE SCALE GENOMIC DNA]</scope>
    <source>
        <strain evidence="9">CCM 8924</strain>
    </source>
</reference>
<dbReference type="Proteomes" id="UP001596158">
    <property type="component" value="Unassembled WGS sequence"/>
</dbReference>
<keyword evidence="5 6" id="KW-0472">Membrane</keyword>
<dbReference type="RefSeq" id="WP_240006005.1">
    <property type="nucleotide sequence ID" value="NZ_BJDT01000003.1"/>
</dbReference>
<feature type="transmembrane region" description="Helical" evidence="6">
    <location>
        <begin position="234"/>
        <end position="253"/>
    </location>
</feature>
<keyword evidence="4 6" id="KW-1133">Transmembrane helix</keyword>
<evidence type="ECO:0000313" key="8">
    <source>
        <dbReference type="EMBL" id="MFC6178855.1"/>
    </source>
</evidence>
<keyword evidence="3 6" id="KW-0812">Transmembrane</keyword>
<dbReference type="InterPro" id="IPR052524">
    <property type="entry name" value="MFS_Cyanate_Porter"/>
</dbReference>
<feature type="transmembrane region" description="Helical" evidence="6">
    <location>
        <begin position="142"/>
        <end position="160"/>
    </location>
</feature>
<evidence type="ECO:0000256" key="3">
    <source>
        <dbReference type="ARBA" id="ARBA00022692"/>
    </source>
</evidence>
<dbReference type="InterPro" id="IPR011701">
    <property type="entry name" value="MFS"/>
</dbReference>
<feature type="transmembrane region" description="Helical" evidence="6">
    <location>
        <begin position="260"/>
        <end position="278"/>
    </location>
</feature>
<dbReference type="InterPro" id="IPR036259">
    <property type="entry name" value="MFS_trans_sf"/>
</dbReference>
<feature type="transmembrane region" description="Helical" evidence="6">
    <location>
        <begin position="20"/>
        <end position="40"/>
    </location>
</feature>
<evidence type="ECO:0000256" key="2">
    <source>
        <dbReference type="ARBA" id="ARBA00022448"/>
    </source>
</evidence>
<evidence type="ECO:0000256" key="4">
    <source>
        <dbReference type="ARBA" id="ARBA00022989"/>
    </source>
</evidence>
<protein>
    <submittedName>
        <fullName evidence="8">MFS transporter</fullName>
    </submittedName>
</protein>
<feature type="transmembrane region" description="Helical" evidence="6">
    <location>
        <begin position="193"/>
        <end position="214"/>
    </location>
</feature>
<keyword evidence="9" id="KW-1185">Reference proteome</keyword>
<feature type="transmembrane region" description="Helical" evidence="6">
    <location>
        <begin position="356"/>
        <end position="375"/>
    </location>
</feature>
<feature type="transmembrane region" description="Helical" evidence="6">
    <location>
        <begin position="322"/>
        <end position="344"/>
    </location>
</feature>
<accession>A0ABW1RTM1</accession>
<dbReference type="PANTHER" id="PTHR23523:SF2">
    <property type="entry name" value="2-NITROIMIDAZOLE TRANSPORTER"/>
    <property type="match status" value="1"/>
</dbReference>
<keyword evidence="2" id="KW-0813">Transport</keyword>
<comment type="caution">
    <text evidence="8">The sequence shown here is derived from an EMBL/GenBank/DDBJ whole genome shotgun (WGS) entry which is preliminary data.</text>
</comment>